<dbReference type="AlphaFoldDB" id="A0A8H5AS70"/>
<dbReference type="SUPFAM" id="SSF52540">
    <property type="entry name" value="P-loop containing nucleoside triphosphate hydrolases"/>
    <property type="match status" value="1"/>
</dbReference>
<protein>
    <recommendedName>
        <fullName evidence="2">NACHT domain-containing protein</fullName>
    </recommendedName>
</protein>
<dbReference type="PANTHER" id="PTHR10039:SF14">
    <property type="entry name" value="NACHT DOMAIN-CONTAINING PROTEIN"/>
    <property type="match status" value="1"/>
</dbReference>
<dbReference type="Proteomes" id="UP000567179">
    <property type="component" value="Unassembled WGS sequence"/>
</dbReference>
<gene>
    <name evidence="3" type="ORF">D9619_010284</name>
</gene>
<dbReference type="Pfam" id="PF24883">
    <property type="entry name" value="NPHP3_N"/>
    <property type="match status" value="1"/>
</dbReference>
<organism evidence="3 4">
    <name type="scientific">Psilocybe cf. subviscida</name>
    <dbReference type="NCBI Taxonomy" id="2480587"/>
    <lineage>
        <taxon>Eukaryota</taxon>
        <taxon>Fungi</taxon>
        <taxon>Dikarya</taxon>
        <taxon>Basidiomycota</taxon>
        <taxon>Agaricomycotina</taxon>
        <taxon>Agaricomycetes</taxon>
        <taxon>Agaricomycetidae</taxon>
        <taxon>Agaricales</taxon>
        <taxon>Agaricineae</taxon>
        <taxon>Strophariaceae</taxon>
        <taxon>Psilocybe</taxon>
    </lineage>
</organism>
<dbReference type="InterPro" id="IPR056884">
    <property type="entry name" value="NPHP3-like_N"/>
</dbReference>
<evidence type="ECO:0000313" key="3">
    <source>
        <dbReference type="EMBL" id="KAF5310022.1"/>
    </source>
</evidence>
<dbReference type="PROSITE" id="PS50837">
    <property type="entry name" value="NACHT"/>
    <property type="match status" value="1"/>
</dbReference>
<reference evidence="3 4" key="1">
    <citation type="journal article" date="2020" name="ISME J.">
        <title>Uncovering the hidden diversity of litter-decomposition mechanisms in mushroom-forming fungi.</title>
        <authorList>
            <person name="Floudas D."/>
            <person name="Bentzer J."/>
            <person name="Ahren D."/>
            <person name="Johansson T."/>
            <person name="Persson P."/>
            <person name="Tunlid A."/>
        </authorList>
    </citation>
    <scope>NUCLEOTIDE SEQUENCE [LARGE SCALE GENOMIC DNA]</scope>
    <source>
        <strain evidence="3 4">CBS 101986</strain>
    </source>
</reference>
<evidence type="ECO:0000256" key="1">
    <source>
        <dbReference type="ARBA" id="ARBA00022737"/>
    </source>
</evidence>
<dbReference type="InterPro" id="IPR007111">
    <property type="entry name" value="NACHT_NTPase"/>
</dbReference>
<dbReference type="InterPro" id="IPR027417">
    <property type="entry name" value="P-loop_NTPase"/>
</dbReference>
<feature type="domain" description="NACHT" evidence="2">
    <location>
        <begin position="116"/>
        <end position="253"/>
    </location>
</feature>
<evidence type="ECO:0000259" key="2">
    <source>
        <dbReference type="PROSITE" id="PS50837"/>
    </source>
</evidence>
<name>A0A8H5AS70_9AGAR</name>
<dbReference type="EMBL" id="JAACJJ010000058">
    <property type="protein sequence ID" value="KAF5310022.1"/>
    <property type="molecule type" value="Genomic_DNA"/>
</dbReference>
<comment type="caution">
    <text evidence="3">The sequence shown here is derived from an EMBL/GenBank/DDBJ whole genome shotgun (WGS) entry which is preliminary data.</text>
</comment>
<keyword evidence="4" id="KW-1185">Reference proteome</keyword>
<dbReference type="PANTHER" id="PTHR10039">
    <property type="entry name" value="AMELOGENIN"/>
    <property type="match status" value="1"/>
</dbReference>
<accession>A0A8H5AS70</accession>
<dbReference type="OrthoDB" id="4760524at2759"/>
<keyword evidence="1" id="KW-0677">Repeat</keyword>
<sequence length="596" mass="66439">MPSDNIYLASSASRNCDLDTLTLSRHRHPNRGSITSIDIFQNATNCRIKNSSFVLNNIQAPGDPLNKLYDQVATNAILNAGGRADQVKCYPGTREEVIGLIERWMDSDAKDNTIPNMMWLSGPAGAGKSAIVQTIAERCKERNVLAANFFFFRADPTRSAAQALVATLLYQIVKASPVARQAIETVLSEDPLLFGASIQDQFNLLRLSGSPPLHHIPPSLESPARRPIVLLIDGLDECDSERKLSQRQIIQALEHLLMQNDSPFLVLVASRAEPQLCMAFKQLGFPIKSIFLDDQYAPERDIRTFVTGEFKKIKKSHDLAHTLGDSWPSVNNVEAIVRKSSGQFIFAATVMRFLSNSSASPMLSLEIVLGIVPIGKNSPFSQLDAVYTYILSQADNQEVVKDLLSAQLLHNTFNRDNRVLQPIILPIKTILSTYNPARYGRALITNSCASELTAILQFQGNQLKFYHASFTDFLENKSRSGEYHIDIGAFGAKILPALWMKAPESMSSALTALELFITLKKPTPEITKAFLTISPASTKNPNLILKYNSNNAIRIFKSIYRLYYHDDVKTYKKILHQWASWYVSARDLTDLPHLPG</sequence>
<proteinExistence type="predicted"/>
<dbReference type="Gene3D" id="3.40.50.300">
    <property type="entry name" value="P-loop containing nucleotide triphosphate hydrolases"/>
    <property type="match status" value="1"/>
</dbReference>
<evidence type="ECO:0000313" key="4">
    <source>
        <dbReference type="Proteomes" id="UP000567179"/>
    </source>
</evidence>